<evidence type="ECO:0000313" key="1">
    <source>
        <dbReference type="EMBL" id="XDH86097.1"/>
    </source>
</evidence>
<dbReference type="RefSeq" id="WP_368484750.1">
    <property type="nucleotide sequence ID" value="NZ_CP162514.1"/>
</dbReference>
<dbReference type="AlphaFoldDB" id="A0AB39AL02"/>
<sequence length="73" mass="8062">MMSGAREIAGKAVDNIEELLSDMFAGDYADNEVSLGVLLSGKEEIQVQLKVTRSPSDFIDTDYSDWDASFKKI</sequence>
<dbReference type="EMBL" id="CP162514">
    <property type="protein sequence ID" value="XDH86097.1"/>
    <property type="molecule type" value="Genomic_DNA"/>
</dbReference>
<gene>
    <name evidence="1" type="ORF">ABZP26_08275</name>
</gene>
<name>A0AB39AL02_9GAMM</name>
<reference evidence="1" key="1">
    <citation type="submission" date="2024-07" db="EMBL/GenBank/DDBJ databases">
        <authorList>
            <person name="Jiang Y."/>
            <person name="Qin Q."/>
        </authorList>
    </citation>
    <scope>NUCLEOTIDE SEQUENCE</scope>
    <source>
        <strain evidence="1">SD03</strain>
    </source>
</reference>
<protein>
    <submittedName>
        <fullName evidence="1">Uncharacterized protein</fullName>
    </submittedName>
</protein>
<proteinExistence type="predicted"/>
<accession>A0AB39AL02</accession>
<organism evidence="1">
    <name type="scientific">Pseudoalteromonas sp. SD03</name>
    <dbReference type="NCBI Taxonomy" id="3231719"/>
    <lineage>
        <taxon>Bacteria</taxon>
        <taxon>Pseudomonadati</taxon>
        <taxon>Pseudomonadota</taxon>
        <taxon>Gammaproteobacteria</taxon>
        <taxon>Alteromonadales</taxon>
        <taxon>Pseudoalteromonadaceae</taxon>
        <taxon>Pseudoalteromonas</taxon>
    </lineage>
</organism>